<dbReference type="Pfam" id="PF13630">
    <property type="entry name" value="SdpI"/>
    <property type="match status" value="1"/>
</dbReference>
<accession>R3WJ46</accession>
<organism evidence="2 3">
    <name type="scientific">Enterococcus phoeniculicola ATCC BAA-412</name>
    <dbReference type="NCBI Taxonomy" id="1158610"/>
    <lineage>
        <taxon>Bacteria</taxon>
        <taxon>Bacillati</taxon>
        <taxon>Bacillota</taxon>
        <taxon>Bacilli</taxon>
        <taxon>Lactobacillales</taxon>
        <taxon>Enterococcaceae</taxon>
        <taxon>Enterococcus</taxon>
    </lineage>
</organism>
<dbReference type="PATRIC" id="fig|1158610.3.peg.2223"/>
<dbReference type="AlphaFoldDB" id="R3WJ46"/>
<protein>
    <recommendedName>
        <fullName evidence="4">SdpI/YhfL family protein</fullName>
    </recommendedName>
</protein>
<evidence type="ECO:0000313" key="3">
    <source>
        <dbReference type="Proteomes" id="UP000013785"/>
    </source>
</evidence>
<keyword evidence="1" id="KW-0472">Membrane</keyword>
<dbReference type="OrthoDB" id="2312248at2"/>
<evidence type="ECO:0008006" key="4">
    <source>
        <dbReference type="Google" id="ProtNLM"/>
    </source>
</evidence>
<dbReference type="EMBL" id="AJAT01000017">
    <property type="protein sequence ID" value="EOL41900.1"/>
    <property type="molecule type" value="Genomic_DNA"/>
</dbReference>
<dbReference type="HOGENOM" id="CLU_155106_1_0_9"/>
<reference evidence="2 3" key="1">
    <citation type="submission" date="2013-02" db="EMBL/GenBank/DDBJ databases">
        <title>The Genome Sequence of Enterococcus phoeniculicola BAA-412.</title>
        <authorList>
            <consortium name="The Broad Institute Genome Sequencing Platform"/>
            <consortium name="The Broad Institute Genome Sequencing Center for Infectious Disease"/>
            <person name="Earl A.M."/>
            <person name="Gilmore M.S."/>
            <person name="Lebreton F."/>
            <person name="Walker B."/>
            <person name="Young S.K."/>
            <person name="Zeng Q."/>
            <person name="Gargeya S."/>
            <person name="Fitzgerald M."/>
            <person name="Haas B."/>
            <person name="Abouelleil A."/>
            <person name="Alvarado L."/>
            <person name="Arachchi H.M."/>
            <person name="Berlin A.M."/>
            <person name="Chapman S.B."/>
            <person name="Dewar J."/>
            <person name="Goldberg J."/>
            <person name="Griggs A."/>
            <person name="Gujja S."/>
            <person name="Hansen M."/>
            <person name="Howarth C."/>
            <person name="Imamovic A."/>
            <person name="Larimer J."/>
            <person name="McCowan C."/>
            <person name="Murphy C."/>
            <person name="Neiman D."/>
            <person name="Pearson M."/>
            <person name="Priest M."/>
            <person name="Roberts A."/>
            <person name="Saif S."/>
            <person name="Shea T."/>
            <person name="Sisk P."/>
            <person name="Sykes S."/>
            <person name="Wortman J."/>
            <person name="Nusbaum C."/>
            <person name="Birren B."/>
        </authorList>
    </citation>
    <scope>NUCLEOTIDE SEQUENCE [LARGE SCALE GENOMIC DNA]</scope>
    <source>
        <strain evidence="2 3">ATCC BAA-412</strain>
    </source>
</reference>
<feature type="transmembrane region" description="Helical" evidence="1">
    <location>
        <begin position="74"/>
        <end position="94"/>
    </location>
</feature>
<dbReference type="InterPro" id="IPR025962">
    <property type="entry name" value="SdpI/YhfL"/>
</dbReference>
<feature type="transmembrane region" description="Helical" evidence="1">
    <location>
        <begin position="52"/>
        <end position="68"/>
    </location>
</feature>
<dbReference type="STRING" id="154621.RV11_GL001562"/>
<comment type="caution">
    <text evidence="2">The sequence shown here is derived from an EMBL/GenBank/DDBJ whole genome shotgun (WGS) entry which is preliminary data.</text>
</comment>
<gene>
    <name evidence="2" type="ORF">UC3_02248</name>
</gene>
<feature type="transmembrane region" description="Helical" evidence="1">
    <location>
        <begin position="6"/>
        <end position="22"/>
    </location>
</feature>
<evidence type="ECO:0000256" key="1">
    <source>
        <dbReference type="SAM" id="Phobius"/>
    </source>
</evidence>
<dbReference type="Proteomes" id="UP000013785">
    <property type="component" value="Unassembled WGS sequence"/>
</dbReference>
<dbReference type="RefSeq" id="WP_010768892.1">
    <property type="nucleotide sequence ID" value="NZ_ASWE01000001.1"/>
</dbReference>
<keyword evidence="1" id="KW-0812">Transmembrane</keyword>
<keyword evidence="3" id="KW-1185">Reference proteome</keyword>
<sequence>MIFLYVGSFLVAIGILFKLIPAKQHYPLYGYRSTLAGKSDAHFRYAQKISSWNFLLFGGVMALIGWWLKTSGHTNFFLVEMLVLVFPIMPIFIITEKKLENFDKELTQESESNEYLND</sequence>
<dbReference type="eggNOG" id="ENOG502ZY3R">
    <property type="taxonomic scope" value="Bacteria"/>
</dbReference>
<proteinExistence type="predicted"/>
<name>R3WJ46_9ENTE</name>
<evidence type="ECO:0000313" key="2">
    <source>
        <dbReference type="EMBL" id="EOL41900.1"/>
    </source>
</evidence>
<keyword evidence="1" id="KW-1133">Transmembrane helix</keyword>